<feature type="coiled-coil region" evidence="1">
    <location>
        <begin position="206"/>
        <end position="261"/>
    </location>
</feature>
<evidence type="ECO:0000313" key="3">
    <source>
        <dbReference type="EMBL" id="KXN72078.1"/>
    </source>
</evidence>
<dbReference type="AlphaFoldDB" id="A0A137PAN5"/>
<organism evidence="3 4">
    <name type="scientific">Conidiobolus coronatus (strain ATCC 28846 / CBS 209.66 / NRRL 28638)</name>
    <name type="common">Delacroixia coronata</name>
    <dbReference type="NCBI Taxonomy" id="796925"/>
    <lineage>
        <taxon>Eukaryota</taxon>
        <taxon>Fungi</taxon>
        <taxon>Fungi incertae sedis</taxon>
        <taxon>Zoopagomycota</taxon>
        <taxon>Entomophthoromycotina</taxon>
        <taxon>Entomophthoromycetes</taxon>
        <taxon>Entomophthorales</taxon>
        <taxon>Ancylistaceae</taxon>
        <taxon>Conidiobolus</taxon>
    </lineage>
</organism>
<dbReference type="EMBL" id="KQ964460">
    <property type="protein sequence ID" value="KXN72078.1"/>
    <property type="molecule type" value="Genomic_DNA"/>
</dbReference>
<evidence type="ECO:0000256" key="1">
    <source>
        <dbReference type="SAM" id="Coils"/>
    </source>
</evidence>
<accession>A0A137PAN5</accession>
<evidence type="ECO:0000313" key="4">
    <source>
        <dbReference type="Proteomes" id="UP000070444"/>
    </source>
</evidence>
<reference evidence="3 4" key="1">
    <citation type="journal article" date="2015" name="Genome Biol. Evol.">
        <title>Phylogenomic analyses indicate that early fungi evolved digesting cell walls of algal ancestors of land plants.</title>
        <authorList>
            <person name="Chang Y."/>
            <person name="Wang S."/>
            <person name="Sekimoto S."/>
            <person name="Aerts A.L."/>
            <person name="Choi C."/>
            <person name="Clum A."/>
            <person name="LaButti K.M."/>
            <person name="Lindquist E.A."/>
            <person name="Yee Ngan C."/>
            <person name="Ohm R.A."/>
            <person name="Salamov A.A."/>
            <person name="Grigoriev I.V."/>
            <person name="Spatafora J.W."/>
            <person name="Berbee M.L."/>
        </authorList>
    </citation>
    <scope>NUCLEOTIDE SEQUENCE [LARGE SCALE GENOMIC DNA]</scope>
    <source>
        <strain evidence="3 4">NRRL 28638</strain>
    </source>
</reference>
<dbReference type="SMART" id="SM00555">
    <property type="entry name" value="GIT"/>
    <property type="match status" value="2"/>
</dbReference>
<dbReference type="Proteomes" id="UP000070444">
    <property type="component" value="Unassembled WGS sequence"/>
</dbReference>
<feature type="domain" description="GIT Spa2 homology (SHD)" evidence="2">
    <location>
        <begin position="33"/>
        <end position="63"/>
    </location>
</feature>
<dbReference type="PANTHER" id="PTHR21601:SF0">
    <property type="entry name" value="PROTEIN SPA2-RELATED"/>
    <property type="match status" value="1"/>
</dbReference>
<proteinExistence type="predicted"/>
<feature type="domain" description="GIT Spa2 homology (SHD)" evidence="2">
    <location>
        <begin position="82"/>
        <end position="114"/>
    </location>
</feature>
<dbReference type="GO" id="GO:0005078">
    <property type="term" value="F:MAP-kinase scaffold activity"/>
    <property type="evidence" value="ECO:0007669"/>
    <property type="project" value="TreeGrafter"/>
</dbReference>
<dbReference type="PANTHER" id="PTHR21601">
    <property type="entry name" value="SPA2 PROTEIN"/>
    <property type="match status" value="1"/>
</dbReference>
<dbReference type="InterPro" id="IPR013724">
    <property type="entry name" value="GIT_SHD"/>
</dbReference>
<name>A0A137PAN5_CONC2</name>
<evidence type="ECO:0000259" key="2">
    <source>
        <dbReference type="SMART" id="SM00555"/>
    </source>
</evidence>
<protein>
    <recommendedName>
        <fullName evidence="2">GIT Spa2 homology (SHD) domain-containing protein</fullName>
    </recommendedName>
</protein>
<sequence>MTMIDQLGILYNGIKQVIDKNHANTRSIAGKDSKSKLSKLPKNEFLELVTDVYDELIRRKETNNCVPFLPKSSAYHPKRNMVRQKLSTLSQPKFSALAEDVILEITSRFPTLDSKKNQYSPEGGGAVNNNQISNRYEAELTISYKRILELEQALHESQTLNFQAQLKNMESNTLNVDNNDNLKRISILLEQQTKSQESYKKEVEKNRQLSQELTAALSKNQELEAQLIEIKKSRDIYLKTIEELGQKNTILNQKIADIKTNALNSKTLRNIESHNEDVSMSEDMNRPILQHENPINNTNKYLSIITVEMRDNLEHQVALLKEATHANLFKDILSQLHVDKFEYDAGLNPSEIDNELITESKYFNNNLSDALSNLLNMIESYPQSPDQTWISARKR</sequence>
<keyword evidence="1" id="KW-0175">Coiled coil</keyword>
<gene>
    <name evidence="3" type="ORF">CONCODRAFT_69292</name>
</gene>
<keyword evidence="4" id="KW-1185">Reference proteome</keyword>
<dbReference type="OrthoDB" id="5588096at2759"/>
<dbReference type="InterPro" id="IPR039892">
    <property type="entry name" value="Spa2/Sph1"/>
</dbReference>
<dbReference type="STRING" id="796925.A0A137PAN5"/>
<dbReference type="Pfam" id="PF08518">
    <property type="entry name" value="GIT_SHD"/>
    <property type="match status" value="1"/>
</dbReference>